<dbReference type="Proteomes" id="UP000799444">
    <property type="component" value="Unassembled WGS sequence"/>
</dbReference>
<evidence type="ECO:0000313" key="2">
    <source>
        <dbReference type="Proteomes" id="UP000799444"/>
    </source>
</evidence>
<sequence>MRGDQTFWPLRMEPLRAIRIPTLPPREGIAADRISSHPYRYGIQYPRPDPIAAILKPAATQQRSEFGIYCVVPKRCSMIVHAAIGRCSVDLPRYYAAADSAGQIFSIRRSFASTPSPRPSALRPACIRSRTRAVLAYLTVSPPFPTPLLGILRPYHTSLYLFSRRGVVPSE</sequence>
<protein>
    <submittedName>
        <fullName evidence="1">Uncharacterized protein</fullName>
    </submittedName>
</protein>
<evidence type="ECO:0000313" key="1">
    <source>
        <dbReference type="EMBL" id="KAF2739771.1"/>
    </source>
</evidence>
<reference evidence="1" key="1">
    <citation type="journal article" date="2020" name="Stud. Mycol.">
        <title>101 Dothideomycetes genomes: a test case for predicting lifestyles and emergence of pathogens.</title>
        <authorList>
            <person name="Haridas S."/>
            <person name="Albert R."/>
            <person name="Binder M."/>
            <person name="Bloem J."/>
            <person name="Labutti K."/>
            <person name="Salamov A."/>
            <person name="Andreopoulos B."/>
            <person name="Baker S."/>
            <person name="Barry K."/>
            <person name="Bills G."/>
            <person name="Bluhm B."/>
            <person name="Cannon C."/>
            <person name="Castanera R."/>
            <person name="Culley D."/>
            <person name="Daum C."/>
            <person name="Ezra D."/>
            <person name="Gonzalez J."/>
            <person name="Henrissat B."/>
            <person name="Kuo A."/>
            <person name="Liang C."/>
            <person name="Lipzen A."/>
            <person name="Lutzoni F."/>
            <person name="Magnuson J."/>
            <person name="Mondo S."/>
            <person name="Nolan M."/>
            <person name="Ohm R."/>
            <person name="Pangilinan J."/>
            <person name="Park H.-J."/>
            <person name="Ramirez L."/>
            <person name="Alfaro M."/>
            <person name="Sun H."/>
            <person name="Tritt A."/>
            <person name="Yoshinaga Y."/>
            <person name="Zwiers L.-H."/>
            <person name="Turgeon B."/>
            <person name="Goodwin S."/>
            <person name="Spatafora J."/>
            <person name="Crous P."/>
            <person name="Grigoriev I."/>
        </authorList>
    </citation>
    <scope>NUCLEOTIDE SEQUENCE</scope>
    <source>
        <strain evidence="1">CBS 125425</strain>
    </source>
</reference>
<dbReference type="EMBL" id="ML996103">
    <property type="protein sequence ID" value="KAF2739771.1"/>
    <property type="molecule type" value="Genomic_DNA"/>
</dbReference>
<gene>
    <name evidence="1" type="ORF">EJ04DRAFT_294273</name>
</gene>
<organism evidence="1 2">
    <name type="scientific">Polyplosphaeria fusca</name>
    <dbReference type="NCBI Taxonomy" id="682080"/>
    <lineage>
        <taxon>Eukaryota</taxon>
        <taxon>Fungi</taxon>
        <taxon>Dikarya</taxon>
        <taxon>Ascomycota</taxon>
        <taxon>Pezizomycotina</taxon>
        <taxon>Dothideomycetes</taxon>
        <taxon>Pleosporomycetidae</taxon>
        <taxon>Pleosporales</taxon>
        <taxon>Tetraplosphaeriaceae</taxon>
        <taxon>Polyplosphaeria</taxon>
    </lineage>
</organism>
<name>A0A9P4V7P2_9PLEO</name>
<keyword evidence="2" id="KW-1185">Reference proteome</keyword>
<accession>A0A9P4V7P2</accession>
<proteinExistence type="predicted"/>
<dbReference type="AlphaFoldDB" id="A0A9P4V7P2"/>
<comment type="caution">
    <text evidence="1">The sequence shown here is derived from an EMBL/GenBank/DDBJ whole genome shotgun (WGS) entry which is preliminary data.</text>
</comment>